<dbReference type="GO" id="GO:0008843">
    <property type="term" value="F:endochitinase activity"/>
    <property type="evidence" value="ECO:0007669"/>
    <property type="project" value="UniProtKB-EC"/>
</dbReference>
<dbReference type="GO" id="GO:0005975">
    <property type="term" value="P:carbohydrate metabolic process"/>
    <property type="evidence" value="ECO:0007669"/>
    <property type="project" value="InterPro"/>
</dbReference>
<keyword evidence="7" id="KW-0378">Hydrolase</keyword>
<evidence type="ECO:0000313" key="7">
    <source>
        <dbReference type="EMBL" id="KAF1994264.1"/>
    </source>
</evidence>
<dbReference type="InterPro" id="IPR011583">
    <property type="entry name" value="Chitinase_II/V-like_cat"/>
</dbReference>
<feature type="domain" description="Chitin-binding type-1" evidence="5">
    <location>
        <begin position="1"/>
        <end position="53"/>
    </location>
</feature>
<dbReference type="Gene3D" id="3.10.50.10">
    <property type="match status" value="1"/>
</dbReference>
<dbReference type="Pfam" id="PF00187">
    <property type="entry name" value="Chitin_bind_1"/>
    <property type="match status" value="1"/>
</dbReference>
<dbReference type="InterPro" id="IPR050314">
    <property type="entry name" value="Glycosyl_Hydrlase_18"/>
</dbReference>
<feature type="non-terminal residue" evidence="7">
    <location>
        <position position="410"/>
    </location>
</feature>
<feature type="domain" description="GH18" evidence="6">
    <location>
        <begin position="69"/>
        <end position="410"/>
    </location>
</feature>
<keyword evidence="8" id="KW-1185">Reference proteome</keyword>
<dbReference type="InterPro" id="IPR001223">
    <property type="entry name" value="Glyco_hydro18_cat"/>
</dbReference>
<protein>
    <recommendedName>
        <fullName evidence="2">chitinase</fullName>
        <ecNumber evidence="2">3.2.1.14</ecNumber>
    </recommendedName>
</protein>
<evidence type="ECO:0000256" key="2">
    <source>
        <dbReference type="ARBA" id="ARBA00012729"/>
    </source>
</evidence>
<keyword evidence="4" id="KW-1015">Disulfide bond</keyword>
<dbReference type="SUPFAM" id="SSF54556">
    <property type="entry name" value="Chitinase insertion domain"/>
    <property type="match status" value="1"/>
</dbReference>
<dbReference type="OrthoDB" id="73875at2759"/>
<dbReference type="InterPro" id="IPR017853">
    <property type="entry name" value="GH"/>
</dbReference>
<name>A0A6A5VZ27_9PLEO</name>
<organism evidence="7 8">
    <name type="scientific">Amniculicola lignicola CBS 123094</name>
    <dbReference type="NCBI Taxonomy" id="1392246"/>
    <lineage>
        <taxon>Eukaryota</taxon>
        <taxon>Fungi</taxon>
        <taxon>Dikarya</taxon>
        <taxon>Ascomycota</taxon>
        <taxon>Pezizomycotina</taxon>
        <taxon>Dothideomycetes</taxon>
        <taxon>Pleosporomycetidae</taxon>
        <taxon>Pleosporales</taxon>
        <taxon>Amniculicolaceae</taxon>
        <taxon>Amniculicola</taxon>
    </lineage>
</organism>
<comment type="caution">
    <text evidence="4">Lacks conserved residue(s) required for the propagation of feature annotation.</text>
</comment>
<dbReference type="PROSITE" id="PS50941">
    <property type="entry name" value="CHIT_BIND_I_2"/>
    <property type="match status" value="1"/>
</dbReference>
<reference evidence="7" key="1">
    <citation type="journal article" date="2020" name="Stud. Mycol.">
        <title>101 Dothideomycetes genomes: a test case for predicting lifestyles and emergence of pathogens.</title>
        <authorList>
            <person name="Haridas S."/>
            <person name="Albert R."/>
            <person name="Binder M."/>
            <person name="Bloem J."/>
            <person name="Labutti K."/>
            <person name="Salamov A."/>
            <person name="Andreopoulos B."/>
            <person name="Baker S."/>
            <person name="Barry K."/>
            <person name="Bills G."/>
            <person name="Bluhm B."/>
            <person name="Cannon C."/>
            <person name="Castanera R."/>
            <person name="Culley D."/>
            <person name="Daum C."/>
            <person name="Ezra D."/>
            <person name="Gonzalez J."/>
            <person name="Henrissat B."/>
            <person name="Kuo A."/>
            <person name="Liang C."/>
            <person name="Lipzen A."/>
            <person name="Lutzoni F."/>
            <person name="Magnuson J."/>
            <person name="Mondo S."/>
            <person name="Nolan M."/>
            <person name="Ohm R."/>
            <person name="Pangilinan J."/>
            <person name="Park H.-J."/>
            <person name="Ramirez L."/>
            <person name="Alfaro M."/>
            <person name="Sun H."/>
            <person name="Tritt A."/>
            <person name="Yoshinaga Y."/>
            <person name="Zwiers L.-H."/>
            <person name="Turgeon B."/>
            <person name="Goodwin S."/>
            <person name="Spatafora J."/>
            <person name="Crous P."/>
            <person name="Grigoriev I."/>
        </authorList>
    </citation>
    <scope>NUCLEOTIDE SEQUENCE</scope>
    <source>
        <strain evidence="7">CBS 123094</strain>
    </source>
</reference>
<dbReference type="InterPro" id="IPR001002">
    <property type="entry name" value="Chitin-bd_1"/>
</dbReference>
<evidence type="ECO:0000256" key="3">
    <source>
        <dbReference type="ARBA" id="ARBA00022669"/>
    </source>
</evidence>
<sequence length="410" mass="46041">MCGVDSRDGKEKCGLNICCSYYGWCGTNSTHCGDRDEEGHPTPCQKDFGKCEVVPSPSCGQGSGSASNGRHVAYYQGWNTRQRQCNRIWPESINTTGLTHLNFAFASIDPKTFEITPMHQEDVNLYPRFTALKSGGLQTWIAVGGWEFSDPGPTRNTWSNMVSTQGNRAKFAASAVRFMDRYGFQGLDLDWEYPGTKERGGNENHDTENQISLVVELRNAFGNKYGLSSILAPDFWYLRKMDPRAMMDQVDFFNFMGYDLHGAWDAGIGTIGAKIRPHTDIREIDQGLTPLWFNGVDPKKVNLGMALYGRGYTSKSNCLQFGCEFSGPNAKSNCTNFDGFMSNYEIRQLIKRKGLRPELMKDAMVKQIAWDDQWVGYDDEETYAMKIGFANDRCLGGTMVWAIDYDSGRG</sequence>
<dbReference type="Proteomes" id="UP000799779">
    <property type="component" value="Unassembled WGS sequence"/>
</dbReference>
<dbReference type="SUPFAM" id="SSF51445">
    <property type="entry name" value="(Trans)glycosidases"/>
    <property type="match status" value="1"/>
</dbReference>
<dbReference type="AlphaFoldDB" id="A0A6A5VZ27"/>
<evidence type="ECO:0000259" key="6">
    <source>
        <dbReference type="PROSITE" id="PS51910"/>
    </source>
</evidence>
<dbReference type="PROSITE" id="PS51910">
    <property type="entry name" value="GH18_2"/>
    <property type="match status" value="1"/>
</dbReference>
<evidence type="ECO:0000256" key="1">
    <source>
        <dbReference type="ARBA" id="ARBA00008682"/>
    </source>
</evidence>
<comment type="similarity">
    <text evidence="1">Belongs to the glycosyl hydrolase 18 family. Chitinase class V subfamily.</text>
</comment>
<proteinExistence type="inferred from homology"/>
<gene>
    <name evidence="7" type="ORF">P154DRAFT_410827</name>
</gene>
<dbReference type="EC" id="3.2.1.14" evidence="2"/>
<dbReference type="SMART" id="SM00636">
    <property type="entry name" value="Glyco_18"/>
    <property type="match status" value="1"/>
</dbReference>
<dbReference type="InterPro" id="IPR036861">
    <property type="entry name" value="Endochitinase-like_sf"/>
</dbReference>
<evidence type="ECO:0000256" key="4">
    <source>
        <dbReference type="PROSITE-ProRule" id="PRU00261"/>
    </source>
</evidence>
<accession>A0A6A5VZ27</accession>
<dbReference type="SUPFAM" id="SSF57016">
    <property type="entry name" value="Plant lectins/antimicrobial peptides"/>
    <property type="match status" value="1"/>
</dbReference>
<feature type="disulfide bond" evidence="4">
    <location>
        <begin position="13"/>
        <end position="25"/>
    </location>
</feature>
<dbReference type="PANTHER" id="PTHR11177:SF333">
    <property type="entry name" value="CHITINASE"/>
    <property type="match status" value="1"/>
</dbReference>
<evidence type="ECO:0000313" key="8">
    <source>
        <dbReference type="Proteomes" id="UP000799779"/>
    </source>
</evidence>
<evidence type="ECO:0000259" key="5">
    <source>
        <dbReference type="PROSITE" id="PS50941"/>
    </source>
</evidence>
<keyword evidence="3 4" id="KW-0147">Chitin-binding</keyword>
<dbReference type="Gene3D" id="3.20.20.80">
    <property type="entry name" value="Glycosidases"/>
    <property type="match status" value="1"/>
</dbReference>
<dbReference type="EMBL" id="ML977665">
    <property type="protein sequence ID" value="KAF1994264.1"/>
    <property type="molecule type" value="Genomic_DNA"/>
</dbReference>
<dbReference type="InterPro" id="IPR029070">
    <property type="entry name" value="Chitinase_insertion_sf"/>
</dbReference>
<feature type="disulfide bond" evidence="4">
    <location>
        <begin position="18"/>
        <end position="32"/>
    </location>
</feature>
<dbReference type="Pfam" id="PF00704">
    <property type="entry name" value="Glyco_hydro_18"/>
    <property type="match status" value="1"/>
</dbReference>
<dbReference type="Gene3D" id="3.30.60.10">
    <property type="entry name" value="Endochitinase-like"/>
    <property type="match status" value="1"/>
</dbReference>
<dbReference type="GO" id="GO:0008061">
    <property type="term" value="F:chitin binding"/>
    <property type="evidence" value="ECO:0007669"/>
    <property type="project" value="UniProtKB-UniRule"/>
</dbReference>
<dbReference type="PANTHER" id="PTHR11177">
    <property type="entry name" value="CHITINASE"/>
    <property type="match status" value="1"/>
</dbReference>